<protein>
    <recommendedName>
        <fullName evidence="1">DUF3658 domain-containing protein</fullName>
    </recommendedName>
</protein>
<gene>
    <name evidence="2" type="ORF">IAB59_01035</name>
</gene>
<comment type="caution">
    <text evidence="2">The sequence shown here is derived from an EMBL/GenBank/DDBJ whole genome shotgun (WGS) entry which is preliminary data.</text>
</comment>
<feature type="domain" description="DUF3658" evidence="1">
    <location>
        <begin position="117"/>
        <end position="195"/>
    </location>
</feature>
<sequence>MFTEKVIDNKNTNKLDVFFGYAAFTPLYKSNLINNDLYTFYEDFTIGNIKDVDIPINIDKDKTVRIWSSRNNTQEYLNFLYFCYKLPNQISVIFANEYNRYVNSVGETVPEEIKELLKYEHKLTDEEKDRYKNEWIKLADENSEIRLFQNGKIISTNYNYLNSYIDKYYDKNNIRRTVATLMGNDTENNLSSDIYNFFN</sequence>
<evidence type="ECO:0000313" key="2">
    <source>
        <dbReference type="EMBL" id="HIT37047.1"/>
    </source>
</evidence>
<dbReference type="EMBL" id="DVKQ01000008">
    <property type="protein sequence ID" value="HIT37047.1"/>
    <property type="molecule type" value="Genomic_DNA"/>
</dbReference>
<proteinExistence type="predicted"/>
<dbReference type="Pfam" id="PF12395">
    <property type="entry name" value="DUF3658"/>
    <property type="match status" value="1"/>
</dbReference>
<evidence type="ECO:0000259" key="1">
    <source>
        <dbReference type="Pfam" id="PF12395"/>
    </source>
</evidence>
<name>A0A9D1KC75_9FIRM</name>
<organism evidence="2 3">
    <name type="scientific">Candidatus Onthousia faecipullorum</name>
    <dbReference type="NCBI Taxonomy" id="2840887"/>
    <lineage>
        <taxon>Bacteria</taxon>
        <taxon>Bacillati</taxon>
        <taxon>Bacillota</taxon>
        <taxon>Bacilli</taxon>
        <taxon>Candidatus Onthousia</taxon>
    </lineage>
</organism>
<dbReference type="InterPro" id="IPR022123">
    <property type="entry name" value="DUF3658"/>
</dbReference>
<reference evidence="2" key="2">
    <citation type="journal article" date="2021" name="PeerJ">
        <title>Extensive microbial diversity within the chicken gut microbiome revealed by metagenomics and culture.</title>
        <authorList>
            <person name="Gilroy R."/>
            <person name="Ravi A."/>
            <person name="Getino M."/>
            <person name="Pursley I."/>
            <person name="Horton D.L."/>
            <person name="Alikhan N.F."/>
            <person name="Baker D."/>
            <person name="Gharbi K."/>
            <person name="Hall N."/>
            <person name="Watson M."/>
            <person name="Adriaenssens E.M."/>
            <person name="Foster-Nyarko E."/>
            <person name="Jarju S."/>
            <person name="Secka A."/>
            <person name="Antonio M."/>
            <person name="Oren A."/>
            <person name="Chaudhuri R.R."/>
            <person name="La Ragione R."/>
            <person name="Hildebrand F."/>
            <person name="Pallen M.J."/>
        </authorList>
    </citation>
    <scope>NUCLEOTIDE SEQUENCE</scope>
    <source>
        <strain evidence="2">CHK195-26880</strain>
    </source>
</reference>
<dbReference type="Proteomes" id="UP000886833">
    <property type="component" value="Unassembled WGS sequence"/>
</dbReference>
<evidence type="ECO:0000313" key="3">
    <source>
        <dbReference type="Proteomes" id="UP000886833"/>
    </source>
</evidence>
<dbReference type="AlphaFoldDB" id="A0A9D1KC75"/>
<reference evidence="2" key="1">
    <citation type="submission" date="2020-10" db="EMBL/GenBank/DDBJ databases">
        <authorList>
            <person name="Gilroy R."/>
        </authorList>
    </citation>
    <scope>NUCLEOTIDE SEQUENCE</scope>
    <source>
        <strain evidence="2">CHK195-26880</strain>
    </source>
</reference>
<accession>A0A9D1KC75</accession>